<evidence type="ECO:0000256" key="3">
    <source>
        <dbReference type="PROSITE-ProRule" id="PRU00023"/>
    </source>
</evidence>
<dbReference type="AlphaFoldDB" id="A0A815SZ82"/>
<comment type="caution">
    <text evidence="4">The sequence shown here is derived from an EMBL/GenBank/DDBJ whole genome shotgun (WGS) entry which is preliminary data.</text>
</comment>
<accession>A0A815SZ82</accession>
<dbReference type="EMBL" id="CAJNOQ010022311">
    <property type="protein sequence ID" value="CAF1499460.1"/>
    <property type="molecule type" value="Genomic_DNA"/>
</dbReference>
<dbReference type="SUPFAM" id="SSF48403">
    <property type="entry name" value="Ankyrin repeat"/>
    <property type="match status" value="1"/>
</dbReference>
<evidence type="ECO:0000256" key="2">
    <source>
        <dbReference type="ARBA" id="ARBA00023043"/>
    </source>
</evidence>
<evidence type="ECO:0000313" key="6">
    <source>
        <dbReference type="Proteomes" id="UP000663829"/>
    </source>
</evidence>
<gene>
    <name evidence="4" type="ORF">GPM918_LOCUS36615</name>
    <name evidence="5" type="ORF">SRO942_LOCUS37357</name>
</gene>
<dbReference type="Proteomes" id="UP000681722">
    <property type="component" value="Unassembled WGS sequence"/>
</dbReference>
<dbReference type="SMART" id="SM00248">
    <property type="entry name" value="ANK"/>
    <property type="match status" value="4"/>
</dbReference>
<organism evidence="4 6">
    <name type="scientific">Didymodactylos carnosus</name>
    <dbReference type="NCBI Taxonomy" id="1234261"/>
    <lineage>
        <taxon>Eukaryota</taxon>
        <taxon>Metazoa</taxon>
        <taxon>Spiralia</taxon>
        <taxon>Gnathifera</taxon>
        <taxon>Rotifera</taxon>
        <taxon>Eurotatoria</taxon>
        <taxon>Bdelloidea</taxon>
        <taxon>Philodinida</taxon>
        <taxon>Philodinidae</taxon>
        <taxon>Didymodactylos</taxon>
    </lineage>
</organism>
<sequence length="310" mass="35702">MHFIKSSQPSKKLLKTQMYKSHQQLPTLCESSTSINMMKFDRGLVKRSLLYSLERGYFSFVRYLLESGADSNERDLEDRTPLMYCCFIDDDTWSLNIVLSLLEFSAKIQYHDKHGLNSLMYAIINERITLVHQFLSSLDFDINQSTDIHGNTCLHYACYIGNVEIVRLILTCMKRYSADITKKNNHGSTAYDVACLFYHDRCKNLIRNELTLGQRCNNNKNHQIINIPPLVTYQRRLSTPTRICSAASTHNGSVLSVPFYVLSSANIRKRRQSIISNVNNSLCPPLFINPIESRSVILKRNNILDKQCLD</sequence>
<dbReference type="InterPro" id="IPR002110">
    <property type="entry name" value="Ankyrin_rpt"/>
</dbReference>
<keyword evidence="1" id="KW-0677">Repeat</keyword>
<dbReference type="EMBL" id="CAJOBC010087823">
    <property type="protein sequence ID" value="CAF4361326.1"/>
    <property type="molecule type" value="Genomic_DNA"/>
</dbReference>
<dbReference type="Pfam" id="PF12796">
    <property type="entry name" value="Ank_2"/>
    <property type="match status" value="1"/>
</dbReference>
<dbReference type="PROSITE" id="PS50297">
    <property type="entry name" value="ANK_REP_REGION"/>
    <property type="match status" value="1"/>
</dbReference>
<dbReference type="OrthoDB" id="5406014at2759"/>
<evidence type="ECO:0000313" key="4">
    <source>
        <dbReference type="EMBL" id="CAF1499460.1"/>
    </source>
</evidence>
<evidence type="ECO:0000313" key="5">
    <source>
        <dbReference type="EMBL" id="CAF4361326.1"/>
    </source>
</evidence>
<dbReference type="PANTHER" id="PTHR24173:SF76">
    <property type="match status" value="1"/>
</dbReference>
<reference evidence="4" key="1">
    <citation type="submission" date="2021-02" db="EMBL/GenBank/DDBJ databases">
        <authorList>
            <person name="Nowell W R."/>
        </authorList>
    </citation>
    <scope>NUCLEOTIDE SEQUENCE</scope>
</reference>
<dbReference type="InterPro" id="IPR036770">
    <property type="entry name" value="Ankyrin_rpt-contain_sf"/>
</dbReference>
<keyword evidence="6" id="KW-1185">Reference proteome</keyword>
<name>A0A815SZ82_9BILA</name>
<proteinExistence type="predicted"/>
<dbReference type="PANTHER" id="PTHR24173">
    <property type="entry name" value="ANKYRIN REPEAT CONTAINING"/>
    <property type="match status" value="1"/>
</dbReference>
<keyword evidence="2 3" id="KW-0040">ANK repeat</keyword>
<protein>
    <submittedName>
        <fullName evidence="4">Uncharacterized protein</fullName>
    </submittedName>
</protein>
<feature type="repeat" description="ANK" evidence="3">
    <location>
        <begin position="149"/>
        <end position="170"/>
    </location>
</feature>
<evidence type="ECO:0000256" key="1">
    <source>
        <dbReference type="ARBA" id="ARBA00022737"/>
    </source>
</evidence>
<dbReference type="Gene3D" id="1.25.40.20">
    <property type="entry name" value="Ankyrin repeat-containing domain"/>
    <property type="match status" value="1"/>
</dbReference>
<dbReference type="Proteomes" id="UP000663829">
    <property type="component" value="Unassembled WGS sequence"/>
</dbReference>
<dbReference type="PROSITE" id="PS50088">
    <property type="entry name" value="ANK_REPEAT"/>
    <property type="match status" value="1"/>
</dbReference>